<dbReference type="EMBL" id="BLXT01002056">
    <property type="protein sequence ID" value="GFN90567.1"/>
    <property type="molecule type" value="Genomic_DNA"/>
</dbReference>
<evidence type="ECO:0000256" key="1">
    <source>
        <dbReference type="SAM" id="MobiDB-lite"/>
    </source>
</evidence>
<proteinExistence type="predicted"/>
<dbReference type="AlphaFoldDB" id="A0AAV3Z7H0"/>
<gene>
    <name evidence="2" type="ORF">PoB_001707300</name>
</gene>
<feature type="region of interest" description="Disordered" evidence="1">
    <location>
        <begin position="1"/>
        <end position="24"/>
    </location>
</feature>
<evidence type="ECO:0000313" key="2">
    <source>
        <dbReference type="EMBL" id="GFN90567.1"/>
    </source>
</evidence>
<name>A0AAV3Z7H0_9GAST</name>
<evidence type="ECO:0000313" key="3">
    <source>
        <dbReference type="Proteomes" id="UP000735302"/>
    </source>
</evidence>
<feature type="compositionally biased region" description="Polar residues" evidence="1">
    <location>
        <begin position="1"/>
        <end position="23"/>
    </location>
</feature>
<accession>A0AAV3Z7H0</accession>
<keyword evidence="3" id="KW-1185">Reference proteome</keyword>
<reference evidence="2 3" key="1">
    <citation type="journal article" date="2021" name="Elife">
        <title>Chloroplast acquisition without the gene transfer in kleptoplastic sea slugs, Plakobranchus ocellatus.</title>
        <authorList>
            <person name="Maeda T."/>
            <person name="Takahashi S."/>
            <person name="Yoshida T."/>
            <person name="Shimamura S."/>
            <person name="Takaki Y."/>
            <person name="Nagai Y."/>
            <person name="Toyoda A."/>
            <person name="Suzuki Y."/>
            <person name="Arimoto A."/>
            <person name="Ishii H."/>
            <person name="Satoh N."/>
            <person name="Nishiyama T."/>
            <person name="Hasebe M."/>
            <person name="Maruyama T."/>
            <person name="Minagawa J."/>
            <person name="Obokata J."/>
            <person name="Shigenobu S."/>
        </authorList>
    </citation>
    <scope>NUCLEOTIDE SEQUENCE [LARGE SCALE GENOMIC DNA]</scope>
</reference>
<organism evidence="2 3">
    <name type="scientific">Plakobranchus ocellatus</name>
    <dbReference type="NCBI Taxonomy" id="259542"/>
    <lineage>
        <taxon>Eukaryota</taxon>
        <taxon>Metazoa</taxon>
        <taxon>Spiralia</taxon>
        <taxon>Lophotrochozoa</taxon>
        <taxon>Mollusca</taxon>
        <taxon>Gastropoda</taxon>
        <taxon>Heterobranchia</taxon>
        <taxon>Euthyneura</taxon>
        <taxon>Panpulmonata</taxon>
        <taxon>Sacoglossa</taxon>
        <taxon>Placobranchoidea</taxon>
        <taxon>Plakobranchidae</taxon>
        <taxon>Plakobranchus</taxon>
    </lineage>
</organism>
<dbReference type="Proteomes" id="UP000735302">
    <property type="component" value="Unassembled WGS sequence"/>
</dbReference>
<sequence>MPTVQRQADHNTSSHFLQSSSKPGQVHVVTKRVLQNLAMIICDAKGLSNQKQGHWYSHQEMVPNPGLEVPLAWLLREIAYWVGGMTCNFHPVSANEADILKSSKTQE</sequence>
<protein>
    <submittedName>
        <fullName evidence="2">Uncharacterized protein</fullName>
    </submittedName>
</protein>
<comment type="caution">
    <text evidence="2">The sequence shown here is derived from an EMBL/GenBank/DDBJ whole genome shotgun (WGS) entry which is preliminary data.</text>
</comment>